<organism evidence="2 3">
    <name type="scientific">Lysinibacillus irui</name>
    <dbReference type="NCBI Taxonomy" id="2998077"/>
    <lineage>
        <taxon>Bacteria</taxon>
        <taxon>Bacillati</taxon>
        <taxon>Bacillota</taxon>
        <taxon>Bacilli</taxon>
        <taxon>Bacillales</taxon>
        <taxon>Bacillaceae</taxon>
        <taxon>Lysinibacillus</taxon>
    </lineage>
</organism>
<dbReference type="Proteomes" id="UP001289615">
    <property type="component" value="Unassembled WGS sequence"/>
</dbReference>
<evidence type="ECO:0000313" key="2">
    <source>
        <dbReference type="EMBL" id="MEA0974876.1"/>
    </source>
</evidence>
<keyword evidence="1" id="KW-0472">Membrane</keyword>
<dbReference type="RefSeq" id="WP_322611349.1">
    <property type="nucleotide sequence ID" value="NZ_JAXLNX010000007.1"/>
</dbReference>
<feature type="transmembrane region" description="Helical" evidence="1">
    <location>
        <begin position="6"/>
        <end position="27"/>
    </location>
</feature>
<name>A0ABU5NFV9_9BACI</name>
<evidence type="ECO:0000313" key="3">
    <source>
        <dbReference type="Proteomes" id="UP001289615"/>
    </source>
</evidence>
<keyword evidence="1" id="KW-0812">Transmembrane</keyword>
<gene>
    <name evidence="2" type="ORF">U6C28_01105</name>
</gene>
<evidence type="ECO:0000256" key="1">
    <source>
        <dbReference type="SAM" id="Phobius"/>
    </source>
</evidence>
<protein>
    <recommendedName>
        <fullName evidence="4">DUF4760 domain-containing protein</fullName>
    </recommendedName>
</protein>
<reference evidence="2 3" key="1">
    <citation type="submission" date="2023-12" db="EMBL/GenBank/DDBJ databases">
        <title>Genome comparison identifies genes involved in endophytic behavior of Lysinibacillus irui and provides insights into its role as a plant-growth promoting bacterium.</title>
        <authorList>
            <person name="Hilario S."/>
            <person name="Matos I."/>
            <person name="Goncalves M.F.M."/>
            <person name="Pardo C.A."/>
            <person name="Santos M.J."/>
        </authorList>
    </citation>
    <scope>NUCLEOTIDE SEQUENCE [LARGE SCALE GENOMIC DNA]</scope>
    <source>
        <strain evidence="2 3">B3</strain>
    </source>
</reference>
<evidence type="ECO:0008006" key="4">
    <source>
        <dbReference type="Google" id="ProtNLM"/>
    </source>
</evidence>
<keyword evidence="1" id="KW-1133">Transmembrane helix</keyword>
<dbReference type="EMBL" id="JAXUIA010000001">
    <property type="protein sequence ID" value="MEA0974876.1"/>
    <property type="molecule type" value="Genomic_DNA"/>
</dbReference>
<keyword evidence="3" id="KW-1185">Reference proteome</keyword>
<sequence>MSNYDFVNFMSSIIVAYSIMLIAVILLRMTRYFREFNGQKKNSFTQDIIDKNRQNISNVMNKLNRSNKYQLEMNFIDGELFNTEIEEIIRVIYYFNSLANGISREIYSEDVVRATYEVEFKMLFRRYQPLIRELRFINDDDMLFFELENLIFNWEHNRTSTKSKSRGLF</sequence>
<dbReference type="Pfam" id="PF15956">
    <property type="entry name" value="DUF4760"/>
    <property type="match status" value="1"/>
</dbReference>
<proteinExistence type="predicted"/>
<dbReference type="InterPro" id="IPR031876">
    <property type="entry name" value="DUF4760"/>
</dbReference>
<comment type="caution">
    <text evidence="2">The sequence shown here is derived from an EMBL/GenBank/DDBJ whole genome shotgun (WGS) entry which is preliminary data.</text>
</comment>
<accession>A0ABU5NFV9</accession>